<dbReference type="EMBL" id="JANPWB010000011">
    <property type="protein sequence ID" value="KAJ1124299.1"/>
    <property type="molecule type" value="Genomic_DNA"/>
</dbReference>
<evidence type="ECO:0000256" key="1">
    <source>
        <dbReference type="SAM" id="MobiDB-lite"/>
    </source>
</evidence>
<accession>A0AAV7PAY2</accession>
<reference evidence="2" key="1">
    <citation type="journal article" date="2022" name="bioRxiv">
        <title>Sequencing and chromosome-scale assembly of the giantPleurodeles waltlgenome.</title>
        <authorList>
            <person name="Brown T."/>
            <person name="Elewa A."/>
            <person name="Iarovenko S."/>
            <person name="Subramanian E."/>
            <person name="Araus A.J."/>
            <person name="Petzold A."/>
            <person name="Susuki M."/>
            <person name="Suzuki K.-i.T."/>
            <person name="Hayashi T."/>
            <person name="Toyoda A."/>
            <person name="Oliveira C."/>
            <person name="Osipova E."/>
            <person name="Leigh N.D."/>
            <person name="Simon A."/>
            <person name="Yun M.H."/>
        </authorList>
    </citation>
    <scope>NUCLEOTIDE SEQUENCE</scope>
    <source>
        <strain evidence="2">20211129_DDA</strain>
        <tissue evidence="2">Liver</tissue>
    </source>
</reference>
<dbReference type="Proteomes" id="UP001066276">
    <property type="component" value="Chromosome 7"/>
</dbReference>
<keyword evidence="3" id="KW-1185">Reference proteome</keyword>
<protein>
    <submittedName>
        <fullName evidence="2">Uncharacterized protein</fullName>
    </submittedName>
</protein>
<gene>
    <name evidence="2" type="ORF">NDU88_002760</name>
</gene>
<organism evidence="2 3">
    <name type="scientific">Pleurodeles waltl</name>
    <name type="common">Iberian ribbed newt</name>
    <dbReference type="NCBI Taxonomy" id="8319"/>
    <lineage>
        <taxon>Eukaryota</taxon>
        <taxon>Metazoa</taxon>
        <taxon>Chordata</taxon>
        <taxon>Craniata</taxon>
        <taxon>Vertebrata</taxon>
        <taxon>Euteleostomi</taxon>
        <taxon>Amphibia</taxon>
        <taxon>Batrachia</taxon>
        <taxon>Caudata</taxon>
        <taxon>Salamandroidea</taxon>
        <taxon>Salamandridae</taxon>
        <taxon>Pleurodelinae</taxon>
        <taxon>Pleurodeles</taxon>
    </lineage>
</organism>
<evidence type="ECO:0000313" key="2">
    <source>
        <dbReference type="EMBL" id="KAJ1124299.1"/>
    </source>
</evidence>
<dbReference type="AlphaFoldDB" id="A0AAV7PAY2"/>
<evidence type="ECO:0000313" key="3">
    <source>
        <dbReference type="Proteomes" id="UP001066276"/>
    </source>
</evidence>
<proteinExistence type="predicted"/>
<sequence length="103" mass="10485">MSRAASWSDIAPAPARLKPLHALLTGAPGDALLAQSTLRWASRSRETAARHVIAGRSLTRASNRGAGLSPSPVDGTPGGSDLQRFSSARGGVPGARTIPPPPA</sequence>
<name>A0AAV7PAY2_PLEWA</name>
<comment type="caution">
    <text evidence="2">The sequence shown here is derived from an EMBL/GenBank/DDBJ whole genome shotgun (WGS) entry which is preliminary data.</text>
</comment>
<feature type="region of interest" description="Disordered" evidence="1">
    <location>
        <begin position="52"/>
        <end position="103"/>
    </location>
</feature>